<dbReference type="Gene3D" id="3.30.70.870">
    <property type="entry name" value="Elongation Factor G (Translational Gtpase), domain 3"/>
    <property type="match status" value="1"/>
</dbReference>
<dbReference type="SUPFAM" id="SSF54980">
    <property type="entry name" value="EF-G C-terminal domain-like"/>
    <property type="match status" value="1"/>
</dbReference>
<keyword evidence="4" id="KW-1185">Reference proteome</keyword>
<dbReference type="EMBL" id="UYRU01108746">
    <property type="protein sequence ID" value="VDN43677.1"/>
    <property type="molecule type" value="Genomic_DNA"/>
</dbReference>
<dbReference type="Proteomes" id="UP000281553">
    <property type="component" value="Unassembled WGS sequence"/>
</dbReference>
<name>A0A3P7PFC3_DIBLA</name>
<accession>A0A3P7PFC3</accession>
<evidence type="ECO:0000313" key="4">
    <source>
        <dbReference type="Proteomes" id="UP000281553"/>
    </source>
</evidence>
<reference evidence="3 4" key="1">
    <citation type="submission" date="2018-11" db="EMBL/GenBank/DDBJ databases">
        <authorList>
            <consortium name="Pathogen Informatics"/>
        </authorList>
    </citation>
    <scope>NUCLEOTIDE SEQUENCE [LARGE SCALE GENOMIC DNA]</scope>
</reference>
<sequence>MIGGMGDLHLEVVLSRLRREYKLDVAMGPLLTTYKEMPFAADLNGPQTHIKGGSARTAVVKTGQVASRSRSLRIEVSVEAGSGGGGGGADPSDKPRVPTSLSCI</sequence>
<proteinExistence type="predicted"/>
<feature type="region of interest" description="Disordered" evidence="1">
    <location>
        <begin position="78"/>
        <end position="104"/>
    </location>
</feature>
<gene>
    <name evidence="3" type="ORF">DILT_LOCUS19155</name>
</gene>
<dbReference type="AlphaFoldDB" id="A0A3P7PFC3"/>
<dbReference type="InterPro" id="IPR041095">
    <property type="entry name" value="EFG_II"/>
</dbReference>
<dbReference type="Pfam" id="PF14492">
    <property type="entry name" value="EFG_III"/>
    <property type="match status" value="1"/>
</dbReference>
<organism evidence="3 4">
    <name type="scientific">Dibothriocephalus latus</name>
    <name type="common">Fish tapeworm</name>
    <name type="synonym">Diphyllobothrium latum</name>
    <dbReference type="NCBI Taxonomy" id="60516"/>
    <lineage>
        <taxon>Eukaryota</taxon>
        <taxon>Metazoa</taxon>
        <taxon>Spiralia</taxon>
        <taxon>Lophotrochozoa</taxon>
        <taxon>Platyhelminthes</taxon>
        <taxon>Cestoda</taxon>
        <taxon>Eucestoda</taxon>
        <taxon>Diphyllobothriidea</taxon>
        <taxon>Diphyllobothriidae</taxon>
        <taxon>Dibothriocephalus</taxon>
    </lineage>
</organism>
<evidence type="ECO:0000256" key="1">
    <source>
        <dbReference type="SAM" id="MobiDB-lite"/>
    </source>
</evidence>
<evidence type="ECO:0000313" key="3">
    <source>
        <dbReference type="EMBL" id="VDN43677.1"/>
    </source>
</evidence>
<protein>
    <recommendedName>
        <fullName evidence="2">Elongation Factor G domain-containing protein</fullName>
    </recommendedName>
</protein>
<dbReference type="OrthoDB" id="198619at2759"/>
<evidence type="ECO:0000259" key="2">
    <source>
        <dbReference type="Pfam" id="PF14492"/>
    </source>
</evidence>
<dbReference type="InterPro" id="IPR035647">
    <property type="entry name" value="EFG_III/V"/>
</dbReference>
<feature type="domain" description="Elongation Factor G" evidence="2">
    <location>
        <begin position="2"/>
        <end position="28"/>
    </location>
</feature>